<dbReference type="Gene3D" id="3.40.50.12160">
    <property type="entry name" value="Methylthiotransferase, N-terminal domain"/>
    <property type="match status" value="1"/>
</dbReference>
<reference evidence="11 12" key="1">
    <citation type="submission" date="2024-04" db="EMBL/GenBank/DDBJ databases">
        <title>genome sequences of Mucor flavus KT1a and Helicostylum pulchrum KT1b strains isolation_sourced from the surface of a dry-aged beef.</title>
        <authorList>
            <person name="Toyotome T."/>
            <person name="Hosono M."/>
            <person name="Torimaru M."/>
            <person name="Fukuda K."/>
            <person name="Mikami N."/>
        </authorList>
    </citation>
    <scope>NUCLEOTIDE SEQUENCE [LARGE SCALE GENOMIC DNA]</scope>
    <source>
        <strain evidence="11 12">KT1b</strain>
    </source>
</reference>
<dbReference type="InterPro" id="IPR058240">
    <property type="entry name" value="rSAM_sf"/>
</dbReference>
<feature type="domain" description="MTTase N-terminal" evidence="9">
    <location>
        <begin position="85"/>
        <end position="204"/>
    </location>
</feature>
<dbReference type="SMART" id="SM00729">
    <property type="entry name" value="Elp3"/>
    <property type="match status" value="1"/>
</dbReference>
<dbReference type="PANTHER" id="PTHR43020:SF2">
    <property type="entry name" value="MITOCHONDRIAL TRNA METHYLTHIOTRANSFERASE CDK5RAP1"/>
    <property type="match status" value="1"/>
</dbReference>
<sequence>MSTLLPLTKQVFQKTRPLAAQRLVSTTAETLKSKSKRLVFDSRSPSLQDFLAQRQVPLKPVEGSLARPDQVPYLQSQTQLLGKGKKFYIEVYGCQMNVNDTEILNSIMTKTGYVRTDNLDEAHVVFLVTCAIRDNAEVRIWERLKYLRHYKTKINFDSPPIVGVLGCMAERLKTKLLEQDRLVDIVCGPDGYRSIPHLISLAEDEYDGGVANVMLSADETYADVMPMRLDTNSVSGWVSIMRGCNNMCSFCIVPFTRGNERSRPIDTILDEVRYLNDQGVKEVTVLGQNVNSYRDESESKHFMSGNNLGADLSNSGFKTIYKRKEGGRRFTELLDKVSLINPEMRIRFTSPHPKDFPTDLLHLIASRPNLCNSIHMPIQSGSNTVLERMRRGYTREAYLDLVEEMRRIIPDVWISSDFITGFCGETETEHKDTVSLMEQVKYDTAFMFAYSMREKTHAHRRYQDDVLESDKSRRLQEIVTTFHKQAAIKNQTLIGSKQLVLIDSERLKTKYGVETKVSGKSDGGHKVFIQQTEAETLKKGDYVEVEIKHATSASLTGTSLGRSSILQFSQKRSYSTTTARRDEGRHLYRTFLKAGEAAVTTTPHSKRNMKSLIRKGFTNSVFLCDPNIHTKAQNTLELLHIAAVRKGLERDIVNNICELKYEQEKYDRRPPFYNRNLSPQLKEIHSTSRKEIELTIDMLNKELHLCLL</sequence>
<dbReference type="PANTHER" id="PTHR43020">
    <property type="entry name" value="CDK5 REGULATORY SUBUNIT-ASSOCIATED PROTEIN 1"/>
    <property type="match status" value="1"/>
</dbReference>
<evidence type="ECO:0000259" key="9">
    <source>
        <dbReference type="PROSITE" id="PS51449"/>
    </source>
</evidence>
<comment type="caution">
    <text evidence="11">The sequence shown here is derived from an EMBL/GenBank/DDBJ whole genome shotgun (WGS) entry which is preliminary data.</text>
</comment>
<name>A0ABP9YAR5_9FUNG</name>
<keyword evidence="3" id="KW-0004">4Fe-4S</keyword>
<proteinExistence type="inferred from homology"/>
<protein>
    <submittedName>
        <fullName evidence="11">Uncharacterized protein</fullName>
    </submittedName>
</protein>
<evidence type="ECO:0000256" key="7">
    <source>
        <dbReference type="ARBA" id="ARBA00023014"/>
    </source>
</evidence>
<dbReference type="InterPro" id="IPR002792">
    <property type="entry name" value="TRAM_dom"/>
</dbReference>
<evidence type="ECO:0000256" key="2">
    <source>
        <dbReference type="ARBA" id="ARBA00009815"/>
    </source>
</evidence>
<evidence type="ECO:0000256" key="6">
    <source>
        <dbReference type="ARBA" id="ARBA00023004"/>
    </source>
</evidence>
<evidence type="ECO:0000259" key="10">
    <source>
        <dbReference type="PROSITE" id="PS51918"/>
    </source>
</evidence>
<gene>
    <name evidence="11" type="ORF">HPULCUR_009542</name>
</gene>
<evidence type="ECO:0000313" key="11">
    <source>
        <dbReference type="EMBL" id="GAA5804056.1"/>
    </source>
</evidence>
<feature type="domain" description="Radical SAM core" evidence="10">
    <location>
        <begin position="230"/>
        <end position="489"/>
    </location>
</feature>
<comment type="cofactor">
    <cofactor evidence="1">
        <name>[4Fe-4S] cluster</name>
        <dbReference type="ChEBI" id="CHEBI:49883"/>
    </cofactor>
</comment>
<dbReference type="SFLD" id="SFLDG01061">
    <property type="entry name" value="methylthiotransferase"/>
    <property type="match status" value="1"/>
</dbReference>
<evidence type="ECO:0000259" key="8">
    <source>
        <dbReference type="PROSITE" id="PS50926"/>
    </source>
</evidence>
<dbReference type="SFLD" id="SFLDS00029">
    <property type="entry name" value="Radical_SAM"/>
    <property type="match status" value="1"/>
</dbReference>
<evidence type="ECO:0000256" key="4">
    <source>
        <dbReference type="ARBA" id="ARBA00022691"/>
    </source>
</evidence>
<dbReference type="InterPro" id="IPR006463">
    <property type="entry name" value="MiaB_methiolase"/>
</dbReference>
<dbReference type="SFLD" id="SFLDF00273">
    <property type="entry name" value="(dimethylallyl)adenosine_tRNA"/>
    <property type="match status" value="1"/>
</dbReference>
<dbReference type="Gene3D" id="3.80.30.20">
    <property type="entry name" value="tm_1862 like domain"/>
    <property type="match status" value="1"/>
</dbReference>
<evidence type="ECO:0000313" key="12">
    <source>
        <dbReference type="Proteomes" id="UP001476247"/>
    </source>
</evidence>
<dbReference type="InterPro" id="IPR013848">
    <property type="entry name" value="Methylthiotransferase_N"/>
</dbReference>
<keyword evidence="6" id="KW-0408">Iron</keyword>
<dbReference type="InterPro" id="IPR005839">
    <property type="entry name" value="Methylthiotransferase"/>
</dbReference>
<dbReference type="PROSITE" id="PS50926">
    <property type="entry name" value="TRAM"/>
    <property type="match status" value="1"/>
</dbReference>
<evidence type="ECO:0000256" key="1">
    <source>
        <dbReference type="ARBA" id="ARBA00001966"/>
    </source>
</evidence>
<dbReference type="PROSITE" id="PS01278">
    <property type="entry name" value="MTTASE_RADICAL"/>
    <property type="match status" value="1"/>
</dbReference>
<dbReference type="InterPro" id="IPR006638">
    <property type="entry name" value="Elp3/MiaA/NifB-like_rSAM"/>
</dbReference>
<keyword evidence="12" id="KW-1185">Reference proteome</keyword>
<dbReference type="NCBIfam" id="TIGR00089">
    <property type="entry name" value="MiaB/RimO family radical SAM methylthiotransferase"/>
    <property type="match status" value="1"/>
</dbReference>
<evidence type="ECO:0000256" key="3">
    <source>
        <dbReference type="ARBA" id="ARBA00022485"/>
    </source>
</evidence>
<dbReference type="Pfam" id="PF00919">
    <property type="entry name" value="UPF0004"/>
    <property type="match status" value="1"/>
</dbReference>
<dbReference type="SFLD" id="SFLDF00413">
    <property type="entry name" value="CDK5RAP1"/>
    <property type="match status" value="1"/>
</dbReference>
<keyword evidence="4" id="KW-0949">S-adenosyl-L-methionine</keyword>
<dbReference type="InterPro" id="IPR038135">
    <property type="entry name" value="Methylthiotransferase_N_sf"/>
</dbReference>
<comment type="similarity">
    <text evidence="2">Belongs to the methylthiotransferase family. MiaB subfamily.</text>
</comment>
<dbReference type="InterPro" id="IPR020612">
    <property type="entry name" value="Methylthiotransferase_CS"/>
</dbReference>
<dbReference type="EMBL" id="BAABUJ010000032">
    <property type="protein sequence ID" value="GAA5804056.1"/>
    <property type="molecule type" value="Genomic_DNA"/>
</dbReference>
<accession>A0ABP9YAR5</accession>
<organism evidence="11 12">
    <name type="scientific">Helicostylum pulchrum</name>
    <dbReference type="NCBI Taxonomy" id="562976"/>
    <lineage>
        <taxon>Eukaryota</taxon>
        <taxon>Fungi</taxon>
        <taxon>Fungi incertae sedis</taxon>
        <taxon>Mucoromycota</taxon>
        <taxon>Mucoromycotina</taxon>
        <taxon>Mucoromycetes</taxon>
        <taxon>Mucorales</taxon>
        <taxon>Mucorineae</taxon>
        <taxon>Mucoraceae</taxon>
        <taxon>Helicostylum</taxon>
    </lineage>
</organism>
<dbReference type="InterPro" id="IPR007197">
    <property type="entry name" value="rSAM"/>
</dbReference>
<dbReference type="Pfam" id="PF04055">
    <property type="entry name" value="Radical_SAM"/>
    <property type="match status" value="1"/>
</dbReference>
<evidence type="ECO:0000256" key="5">
    <source>
        <dbReference type="ARBA" id="ARBA00022723"/>
    </source>
</evidence>
<dbReference type="SFLD" id="SFLDG01082">
    <property type="entry name" value="B12-binding_domain_containing"/>
    <property type="match status" value="1"/>
</dbReference>
<keyword evidence="7" id="KW-0411">Iron-sulfur</keyword>
<dbReference type="PROSITE" id="PS51918">
    <property type="entry name" value="RADICAL_SAM"/>
    <property type="match status" value="1"/>
</dbReference>
<dbReference type="InterPro" id="IPR023404">
    <property type="entry name" value="rSAM_horseshoe"/>
</dbReference>
<dbReference type="Proteomes" id="UP001476247">
    <property type="component" value="Unassembled WGS sequence"/>
</dbReference>
<keyword evidence="5" id="KW-0479">Metal-binding</keyword>
<feature type="domain" description="TRAM" evidence="8">
    <location>
        <begin position="491"/>
        <end position="561"/>
    </location>
</feature>
<dbReference type="PROSITE" id="PS51449">
    <property type="entry name" value="MTTASE_N"/>
    <property type="match status" value="1"/>
</dbReference>
<dbReference type="SUPFAM" id="SSF102114">
    <property type="entry name" value="Radical SAM enzymes"/>
    <property type="match status" value="1"/>
</dbReference>